<sequence>MSGTSETRIFVKMYVDAVKSGLLADMGAERWHTLCAIASYMNAKGECYPTQEQIARGVGTSRTAASKRIKRLLDYRWDNKPVITALKKRSGKGTWENTIYTIMPISQLAIFNNGGDQNNQDSTA</sequence>
<gene>
    <name evidence="1" type="ORF">M5X12_07190</name>
</gene>
<organism evidence="1 2">
    <name type="scientific">Paenibacillus alvei</name>
    <name type="common">Bacillus alvei</name>
    <dbReference type="NCBI Taxonomy" id="44250"/>
    <lineage>
        <taxon>Bacteria</taxon>
        <taxon>Bacillati</taxon>
        <taxon>Bacillota</taxon>
        <taxon>Bacilli</taxon>
        <taxon>Bacillales</taxon>
        <taxon>Paenibacillaceae</taxon>
        <taxon>Paenibacillus</taxon>
    </lineage>
</organism>
<dbReference type="Gene3D" id="1.10.10.10">
    <property type="entry name" value="Winged helix-like DNA-binding domain superfamily/Winged helix DNA-binding domain"/>
    <property type="match status" value="1"/>
</dbReference>
<keyword evidence="2" id="KW-1185">Reference proteome</keyword>
<name>A0ABT4GV82_PAEAL</name>
<dbReference type="RefSeq" id="WP_268599539.1">
    <property type="nucleotide sequence ID" value="NZ_JAMDNP010000011.1"/>
</dbReference>
<protein>
    <submittedName>
        <fullName evidence="1">Helix-turn-helix domain-containing protein</fullName>
    </submittedName>
</protein>
<proteinExistence type="predicted"/>
<accession>A0ABT4GV82</accession>
<comment type="caution">
    <text evidence="1">The sequence shown here is derived from an EMBL/GenBank/DDBJ whole genome shotgun (WGS) entry which is preliminary data.</text>
</comment>
<evidence type="ECO:0000313" key="2">
    <source>
        <dbReference type="Proteomes" id="UP001527181"/>
    </source>
</evidence>
<dbReference type="EMBL" id="JAMDNP010000011">
    <property type="protein sequence ID" value="MCY9760359.1"/>
    <property type="molecule type" value="Genomic_DNA"/>
</dbReference>
<reference evidence="1 2" key="1">
    <citation type="submission" date="2022-05" db="EMBL/GenBank/DDBJ databases">
        <title>Genome Sequencing of Bee-Associated Microbes.</title>
        <authorList>
            <person name="Dunlap C."/>
        </authorList>
    </citation>
    <scope>NUCLEOTIDE SEQUENCE [LARGE SCALE GENOMIC DNA]</scope>
    <source>
        <strain evidence="1 2">NRRL B-04010</strain>
    </source>
</reference>
<dbReference type="InterPro" id="IPR036388">
    <property type="entry name" value="WH-like_DNA-bd_sf"/>
</dbReference>
<evidence type="ECO:0000313" key="1">
    <source>
        <dbReference type="EMBL" id="MCY9760359.1"/>
    </source>
</evidence>
<dbReference type="Proteomes" id="UP001527181">
    <property type="component" value="Unassembled WGS sequence"/>
</dbReference>
<dbReference type="Pfam" id="PF13730">
    <property type="entry name" value="HTH_36"/>
    <property type="match status" value="1"/>
</dbReference>